<dbReference type="InterPro" id="IPR010359">
    <property type="entry name" value="IrrE_HExxH"/>
</dbReference>
<dbReference type="Pfam" id="PF06114">
    <property type="entry name" value="Peptidase_M78"/>
    <property type="match status" value="1"/>
</dbReference>
<proteinExistence type="predicted"/>
<protein>
    <submittedName>
        <fullName evidence="2">Putative Zn peptidase</fullName>
    </submittedName>
</protein>
<dbReference type="AlphaFoldDB" id="A0A174QP63"/>
<gene>
    <name evidence="2" type="ORF">ERS852568_00601</name>
</gene>
<organism evidence="2 3">
    <name type="scientific">Clostridium baratii</name>
    <dbReference type="NCBI Taxonomy" id="1561"/>
    <lineage>
        <taxon>Bacteria</taxon>
        <taxon>Bacillati</taxon>
        <taxon>Bacillota</taxon>
        <taxon>Clostridia</taxon>
        <taxon>Eubacteriales</taxon>
        <taxon>Clostridiaceae</taxon>
        <taxon>Clostridium</taxon>
    </lineage>
</organism>
<evidence type="ECO:0000313" key="3">
    <source>
        <dbReference type="Proteomes" id="UP000095563"/>
    </source>
</evidence>
<feature type="domain" description="IrrE N-terminal-like" evidence="1">
    <location>
        <begin position="21"/>
        <end position="136"/>
    </location>
</feature>
<evidence type="ECO:0000259" key="1">
    <source>
        <dbReference type="Pfam" id="PF06114"/>
    </source>
</evidence>
<dbReference type="Proteomes" id="UP000095563">
    <property type="component" value="Unassembled WGS sequence"/>
</dbReference>
<evidence type="ECO:0000313" key="2">
    <source>
        <dbReference type="EMBL" id="CUP73546.1"/>
    </source>
</evidence>
<sequence>MKNINDIYNLIKIENIILEEVNFKQSNIEGIYFKVPGLSPTIGIHKNIVSDTKKYISILAEELGHHFTSIGDLSAECITYTQKLNRSRQEKRARMWAANYLISDEEINGAILQNICSIYALSIHFNITEEIIKYKLLSIYLKEDKYNNIKISIRNKEVAYDCCNL</sequence>
<name>A0A174QP63_9CLOT</name>
<dbReference type="RefSeq" id="WP_055206651.1">
    <property type="nucleotide sequence ID" value="NZ_CZBO01000001.1"/>
</dbReference>
<accession>A0A174QP63</accession>
<dbReference type="EMBL" id="CZBO01000001">
    <property type="protein sequence ID" value="CUP73546.1"/>
    <property type="molecule type" value="Genomic_DNA"/>
</dbReference>
<reference evidence="2 3" key="1">
    <citation type="submission" date="2015-09" db="EMBL/GenBank/DDBJ databases">
        <authorList>
            <consortium name="Pathogen Informatics"/>
        </authorList>
    </citation>
    <scope>NUCLEOTIDE SEQUENCE [LARGE SCALE GENOMIC DNA]</scope>
    <source>
        <strain evidence="2 3">2789STDY5834956</strain>
    </source>
</reference>